<evidence type="ECO:0000313" key="4">
    <source>
        <dbReference type="EMBL" id="OXA58311.1"/>
    </source>
</evidence>
<comment type="caution">
    <text evidence="4">The sequence shown here is derived from an EMBL/GenBank/DDBJ whole genome shotgun (WGS) entry which is preliminary data.</text>
</comment>
<dbReference type="PANTHER" id="PTHR23248">
    <property type="entry name" value="PHOSPHOLIPID SCRAMBLASE-RELATED"/>
    <property type="match status" value="1"/>
</dbReference>
<dbReference type="Pfam" id="PF03803">
    <property type="entry name" value="Scramblase"/>
    <property type="match status" value="1"/>
</dbReference>
<dbReference type="PANTHER" id="PTHR23248:SF9">
    <property type="entry name" value="PHOSPHOLIPID SCRAMBLASE"/>
    <property type="match status" value="1"/>
</dbReference>
<keyword evidence="2" id="KW-0564">Palmitate</keyword>
<proteinExistence type="inferred from homology"/>
<comment type="function">
    <text evidence="2">May mediate accelerated ATP-independent bidirectional transbilayer migration of phospholipids upon binding calcium ions that results in a loss of phospholipid asymmetry in the plasma membrane.</text>
</comment>
<keyword evidence="2" id="KW-0449">Lipoprotein</keyword>
<keyword evidence="2" id="KW-0106">Calcium</keyword>
<dbReference type="EMBL" id="LNIX01000003">
    <property type="protein sequence ID" value="OXA58311.1"/>
    <property type="molecule type" value="Genomic_DNA"/>
</dbReference>
<comment type="cofactor">
    <cofactor evidence="2">
        <name>Ca(2+)</name>
        <dbReference type="ChEBI" id="CHEBI:29108"/>
    </cofactor>
</comment>
<evidence type="ECO:0000256" key="2">
    <source>
        <dbReference type="RuleBase" id="RU363116"/>
    </source>
</evidence>
<accession>A0A226ENC9</accession>
<evidence type="ECO:0000256" key="3">
    <source>
        <dbReference type="SAM" id="MobiDB-lite"/>
    </source>
</evidence>
<protein>
    <recommendedName>
        <fullName evidence="2">Phospholipid scramblase</fullName>
    </recommendedName>
</protein>
<reference evidence="4 5" key="1">
    <citation type="submission" date="2015-12" db="EMBL/GenBank/DDBJ databases">
        <title>The genome of Folsomia candida.</title>
        <authorList>
            <person name="Faddeeva A."/>
            <person name="Derks M.F."/>
            <person name="Anvar Y."/>
            <person name="Smit S."/>
            <person name="Van Straalen N."/>
            <person name="Roelofs D."/>
        </authorList>
    </citation>
    <scope>NUCLEOTIDE SEQUENCE [LARGE SCALE GENOMIC DNA]</scope>
    <source>
        <strain evidence="4 5">VU population</strain>
        <tissue evidence="4">Whole body</tissue>
    </source>
</reference>
<comment type="similarity">
    <text evidence="1 2">Belongs to the phospholipid scramblase family.</text>
</comment>
<feature type="compositionally biased region" description="Basic and acidic residues" evidence="3">
    <location>
        <begin position="1"/>
        <end position="11"/>
    </location>
</feature>
<keyword evidence="5" id="KW-1185">Reference proteome</keyword>
<dbReference type="InterPro" id="IPR005552">
    <property type="entry name" value="Scramblase"/>
</dbReference>
<feature type="region of interest" description="Disordered" evidence="3">
    <location>
        <begin position="1"/>
        <end position="52"/>
    </location>
</feature>
<evidence type="ECO:0000313" key="5">
    <source>
        <dbReference type="Proteomes" id="UP000198287"/>
    </source>
</evidence>
<sequence length="315" mass="34753">MVAKIHPEPLDLNKSSGESADHDGKTKTENGTDNVGQKEGDHGSSPTADPVEFINNCQFSGSLLEPPKSPSKPRQRGIGLENLRVLSYLQIRQTNRYMEDFANVQNNYDIEKSDKQVDKVFYGMECTAPEVRAKVQSSTNASQPFALKLIDRDDGSELLEINRNGLNEVPTLVYKLRLRRKEPCGAIALQFGWTKLSPTFTVFDHNGNPLMKAVGPAAASGLGKVVVAKESAFTVYRVGDGDTKVGSIVKDGDIFQQNQAPTTKEEIIRVNFDDKSLDDLSKALILCVAFVLDYTQFKQPSNFQKVASLLCFKCT</sequence>
<feature type="compositionally biased region" description="Basic and acidic residues" evidence="3">
    <location>
        <begin position="19"/>
        <end position="42"/>
    </location>
</feature>
<dbReference type="Proteomes" id="UP000198287">
    <property type="component" value="Unassembled WGS sequence"/>
</dbReference>
<dbReference type="GO" id="GO:0017128">
    <property type="term" value="F:phospholipid scramblase activity"/>
    <property type="evidence" value="ECO:0007669"/>
    <property type="project" value="InterPro"/>
</dbReference>
<dbReference type="GO" id="GO:0005886">
    <property type="term" value="C:plasma membrane"/>
    <property type="evidence" value="ECO:0007669"/>
    <property type="project" value="TreeGrafter"/>
</dbReference>
<name>A0A226ENC9_FOLCA</name>
<organism evidence="4 5">
    <name type="scientific">Folsomia candida</name>
    <name type="common">Springtail</name>
    <dbReference type="NCBI Taxonomy" id="158441"/>
    <lineage>
        <taxon>Eukaryota</taxon>
        <taxon>Metazoa</taxon>
        <taxon>Ecdysozoa</taxon>
        <taxon>Arthropoda</taxon>
        <taxon>Hexapoda</taxon>
        <taxon>Collembola</taxon>
        <taxon>Entomobryomorpha</taxon>
        <taxon>Isotomoidea</taxon>
        <taxon>Isotomidae</taxon>
        <taxon>Proisotominae</taxon>
        <taxon>Folsomia</taxon>
    </lineage>
</organism>
<gene>
    <name evidence="4" type="ORF">Fcan01_06494</name>
</gene>
<dbReference type="AlphaFoldDB" id="A0A226ENC9"/>
<evidence type="ECO:0000256" key="1">
    <source>
        <dbReference type="ARBA" id="ARBA00005350"/>
    </source>
</evidence>